<evidence type="ECO:0000256" key="1">
    <source>
        <dbReference type="ARBA" id="ARBA00023125"/>
    </source>
</evidence>
<evidence type="ECO:0000313" key="4">
    <source>
        <dbReference type="EMBL" id="KAJ3050995.1"/>
    </source>
</evidence>
<dbReference type="EMBL" id="JADGJD010000448">
    <property type="protein sequence ID" value="KAJ3050995.1"/>
    <property type="molecule type" value="Genomic_DNA"/>
</dbReference>
<name>A0AAD5X1X1_9FUNG</name>
<evidence type="ECO:0000256" key="2">
    <source>
        <dbReference type="PROSITE-ProRule" id="PRU00267"/>
    </source>
</evidence>
<accession>A0AAD5X1X1</accession>
<organism evidence="4 5">
    <name type="scientific">Rhizophlyctis rosea</name>
    <dbReference type="NCBI Taxonomy" id="64517"/>
    <lineage>
        <taxon>Eukaryota</taxon>
        <taxon>Fungi</taxon>
        <taxon>Fungi incertae sedis</taxon>
        <taxon>Chytridiomycota</taxon>
        <taxon>Chytridiomycota incertae sedis</taxon>
        <taxon>Chytridiomycetes</taxon>
        <taxon>Rhizophlyctidales</taxon>
        <taxon>Rhizophlyctidaceae</taxon>
        <taxon>Rhizophlyctis</taxon>
    </lineage>
</organism>
<feature type="domain" description="HMG box" evidence="3">
    <location>
        <begin position="2"/>
        <end position="70"/>
    </location>
</feature>
<dbReference type="SMART" id="SM00398">
    <property type="entry name" value="HMG"/>
    <property type="match status" value="1"/>
</dbReference>
<keyword evidence="2" id="KW-0539">Nucleus</keyword>
<dbReference type="Pfam" id="PF00505">
    <property type="entry name" value="HMG_box"/>
    <property type="match status" value="1"/>
</dbReference>
<dbReference type="Proteomes" id="UP001212841">
    <property type="component" value="Unassembled WGS sequence"/>
</dbReference>
<dbReference type="SUPFAM" id="SSF47095">
    <property type="entry name" value="HMG-box"/>
    <property type="match status" value="1"/>
</dbReference>
<proteinExistence type="predicted"/>
<dbReference type="InterPro" id="IPR036910">
    <property type="entry name" value="HMG_box_dom_sf"/>
</dbReference>
<reference evidence="4" key="1">
    <citation type="submission" date="2020-05" db="EMBL/GenBank/DDBJ databases">
        <title>Phylogenomic resolution of chytrid fungi.</title>
        <authorList>
            <person name="Stajich J.E."/>
            <person name="Amses K."/>
            <person name="Simmons R."/>
            <person name="Seto K."/>
            <person name="Myers J."/>
            <person name="Bonds A."/>
            <person name="Quandt C.A."/>
            <person name="Barry K."/>
            <person name="Liu P."/>
            <person name="Grigoriev I."/>
            <person name="Longcore J.E."/>
            <person name="James T.Y."/>
        </authorList>
    </citation>
    <scope>NUCLEOTIDE SEQUENCE</scope>
    <source>
        <strain evidence="4">JEL0318</strain>
    </source>
</reference>
<dbReference type="Gene3D" id="1.10.30.10">
    <property type="entry name" value="High mobility group box domain"/>
    <property type="match status" value="1"/>
</dbReference>
<comment type="caution">
    <text evidence="4">The sequence shown here is derived from an EMBL/GenBank/DDBJ whole genome shotgun (WGS) entry which is preliminary data.</text>
</comment>
<dbReference type="InterPro" id="IPR050342">
    <property type="entry name" value="HMGB"/>
</dbReference>
<keyword evidence="1 2" id="KW-0238">DNA-binding</keyword>
<evidence type="ECO:0000259" key="3">
    <source>
        <dbReference type="PROSITE" id="PS50118"/>
    </source>
</evidence>
<protein>
    <submittedName>
        <fullName evidence="4">Non-histone chromosomal protein 6</fullName>
    </submittedName>
</protein>
<sequence>MPKRPLSAFLIFANENRARLEEENPDADSHDMSKVLAQAFQNLPASERTVYDQKAQADKKRYAAELEVYNKWEGNNPFM</sequence>
<dbReference type="PANTHER" id="PTHR48112">
    <property type="entry name" value="HIGH MOBILITY GROUP PROTEIN DSP1"/>
    <property type="match status" value="1"/>
</dbReference>
<evidence type="ECO:0000313" key="5">
    <source>
        <dbReference type="Proteomes" id="UP001212841"/>
    </source>
</evidence>
<dbReference type="AlphaFoldDB" id="A0AAD5X1X1"/>
<dbReference type="InterPro" id="IPR009071">
    <property type="entry name" value="HMG_box_dom"/>
</dbReference>
<dbReference type="GO" id="GO:0003677">
    <property type="term" value="F:DNA binding"/>
    <property type="evidence" value="ECO:0007669"/>
    <property type="project" value="UniProtKB-UniRule"/>
</dbReference>
<keyword evidence="5" id="KW-1185">Reference proteome</keyword>
<dbReference type="PROSITE" id="PS50118">
    <property type="entry name" value="HMG_BOX_2"/>
    <property type="match status" value="1"/>
</dbReference>
<feature type="DNA-binding region" description="HMG box" evidence="2">
    <location>
        <begin position="2"/>
        <end position="70"/>
    </location>
</feature>
<dbReference type="GO" id="GO:0005634">
    <property type="term" value="C:nucleus"/>
    <property type="evidence" value="ECO:0007669"/>
    <property type="project" value="UniProtKB-UniRule"/>
</dbReference>
<gene>
    <name evidence="4" type="primary">NHP6_2</name>
    <name evidence="4" type="ORF">HK097_008018</name>
</gene>